<evidence type="ECO:0000313" key="2">
    <source>
        <dbReference type="Proteomes" id="UP000054928"/>
    </source>
</evidence>
<accession>A0A0P1AAU7</accession>
<organism evidence="1 2">
    <name type="scientific">Plasmopara halstedii</name>
    <name type="common">Downy mildew of sunflower</name>
    <dbReference type="NCBI Taxonomy" id="4781"/>
    <lineage>
        <taxon>Eukaryota</taxon>
        <taxon>Sar</taxon>
        <taxon>Stramenopiles</taxon>
        <taxon>Oomycota</taxon>
        <taxon>Peronosporomycetes</taxon>
        <taxon>Peronosporales</taxon>
        <taxon>Peronosporaceae</taxon>
        <taxon>Plasmopara</taxon>
    </lineage>
</organism>
<sequence>MQCSLNNLSISRICAGSCAHAAFVAESSASKSQKHLVAKDLYTSSLFEQQNDLDTSMLSEINLLVATAGLTSQRCFSREHGVYMDHLRCLRGPTADGVFGNSTVCGFALFVV</sequence>
<dbReference type="EMBL" id="CCYD01000288">
    <property type="protein sequence ID" value="CEG37525.1"/>
    <property type="molecule type" value="Genomic_DNA"/>
</dbReference>
<reference evidence="2" key="1">
    <citation type="submission" date="2014-09" db="EMBL/GenBank/DDBJ databases">
        <authorList>
            <person name="Sharma Rahul"/>
            <person name="Thines Marco"/>
        </authorList>
    </citation>
    <scope>NUCLEOTIDE SEQUENCE [LARGE SCALE GENOMIC DNA]</scope>
</reference>
<keyword evidence="2" id="KW-1185">Reference proteome</keyword>
<dbReference type="Proteomes" id="UP000054928">
    <property type="component" value="Unassembled WGS sequence"/>
</dbReference>
<dbReference type="RefSeq" id="XP_024573894.1">
    <property type="nucleotide sequence ID" value="XM_024722860.1"/>
</dbReference>
<protein>
    <submittedName>
        <fullName evidence="1">Uncharacterized protein</fullName>
    </submittedName>
</protein>
<name>A0A0P1AAU7_PLAHL</name>
<dbReference type="GeneID" id="36400361"/>
<dbReference type="AlphaFoldDB" id="A0A0P1AAU7"/>
<evidence type="ECO:0000313" key="1">
    <source>
        <dbReference type="EMBL" id="CEG37525.1"/>
    </source>
</evidence>
<proteinExistence type="predicted"/>